<evidence type="ECO:0000313" key="1">
    <source>
        <dbReference type="EMBL" id="KAK2717210.1"/>
    </source>
</evidence>
<organism evidence="1 2">
    <name type="scientific">Artemia franciscana</name>
    <name type="common">Brine shrimp</name>
    <name type="synonym">Artemia sanfranciscana</name>
    <dbReference type="NCBI Taxonomy" id="6661"/>
    <lineage>
        <taxon>Eukaryota</taxon>
        <taxon>Metazoa</taxon>
        <taxon>Ecdysozoa</taxon>
        <taxon>Arthropoda</taxon>
        <taxon>Crustacea</taxon>
        <taxon>Branchiopoda</taxon>
        <taxon>Anostraca</taxon>
        <taxon>Artemiidae</taxon>
        <taxon>Artemia</taxon>
    </lineage>
</organism>
<dbReference type="InterPro" id="IPR027124">
    <property type="entry name" value="Swc5/CFDP1/2"/>
</dbReference>
<dbReference type="Proteomes" id="UP001187531">
    <property type="component" value="Unassembled WGS sequence"/>
</dbReference>
<protein>
    <recommendedName>
        <fullName evidence="3">Endonuclease/exonuclease/phosphatase domain-containing protein</fullName>
    </recommendedName>
</protein>
<dbReference type="EMBL" id="JAVRJZ010000011">
    <property type="protein sequence ID" value="KAK2717210.1"/>
    <property type="molecule type" value="Genomic_DNA"/>
</dbReference>
<gene>
    <name evidence="1" type="ORF">QYM36_007355</name>
</gene>
<accession>A0AA88LD73</accession>
<keyword evidence="2" id="KW-1185">Reference proteome</keyword>
<comment type="caution">
    <text evidence="1">The sequence shown here is derived from an EMBL/GenBank/DDBJ whole genome shotgun (WGS) entry which is preliminary data.</text>
</comment>
<dbReference type="InterPro" id="IPR036691">
    <property type="entry name" value="Endo/exonu/phosph_ase_sf"/>
</dbReference>
<dbReference type="PANTHER" id="PTHR23227:SF67">
    <property type="entry name" value="CRANIOFACIAL DEVELOPMENT PROTEIN 2-LIKE"/>
    <property type="match status" value="1"/>
</dbReference>
<dbReference type="CDD" id="cd09076">
    <property type="entry name" value="L1-EN"/>
    <property type="match status" value="1"/>
</dbReference>
<dbReference type="PANTHER" id="PTHR23227">
    <property type="entry name" value="BUCENTAUR RELATED"/>
    <property type="match status" value="1"/>
</dbReference>
<proteinExistence type="predicted"/>
<sequence length="209" mass="23390">MKPSLKPMTTPGGDEDTLRLISTKTVLNIGTLNTRTLAKPGKMDLLLRELNRYKWDLYLSGLSETHLPRTGEETISGTSLLLSGCTDGTYRHKALISFTPVSERIATIRLKGSVSNLTIIQVYAPDSARSDEECEQFYFQHQSVTDQTPKKDMLIIMGDFNAITGNDQIDRRDVMGPHGHSRLNGRGERLISFCRENDLYITNTAVRSP</sequence>
<name>A0AA88LD73_ARTSF</name>
<evidence type="ECO:0000313" key="2">
    <source>
        <dbReference type="Proteomes" id="UP001187531"/>
    </source>
</evidence>
<dbReference type="Gene3D" id="3.60.10.10">
    <property type="entry name" value="Endonuclease/exonuclease/phosphatase"/>
    <property type="match status" value="1"/>
</dbReference>
<dbReference type="SUPFAM" id="SSF56219">
    <property type="entry name" value="DNase I-like"/>
    <property type="match status" value="1"/>
</dbReference>
<dbReference type="AlphaFoldDB" id="A0AA88LD73"/>
<evidence type="ECO:0008006" key="3">
    <source>
        <dbReference type="Google" id="ProtNLM"/>
    </source>
</evidence>
<reference evidence="1" key="1">
    <citation type="submission" date="2023-07" db="EMBL/GenBank/DDBJ databases">
        <title>Chromosome-level genome assembly of Artemia franciscana.</title>
        <authorList>
            <person name="Jo E."/>
        </authorList>
    </citation>
    <scope>NUCLEOTIDE SEQUENCE</scope>
    <source>
        <tissue evidence="1">Whole body</tissue>
    </source>
</reference>